<name>A0A195BW21_9HYME</name>
<gene>
    <name evidence="1" type="ORF">ALC53_01224</name>
</gene>
<reference evidence="1 2" key="1">
    <citation type="submission" date="2015-09" db="EMBL/GenBank/DDBJ databases">
        <title>Atta colombica WGS genome.</title>
        <authorList>
            <person name="Nygaard S."/>
            <person name="Hu H."/>
            <person name="Boomsma J."/>
            <person name="Zhang G."/>
        </authorList>
    </citation>
    <scope>NUCLEOTIDE SEQUENCE [LARGE SCALE GENOMIC DNA]</scope>
    <source>
        <strain evidence="1">Treedump-2</strain>
        <tissue evidence="1">Whole body</tissue>
    </source>
</reference>
<sequence length="229" mass="25211">MPSYERILADRDEITNNLHIVFSPSCDTLLLHYAKIVKLDETARTGLASVLTFGYPKREDDASEIQQYSAKPSRIHPRESWARPLLADLSQIAEAYSIICVHPCILCRKSNARTGVCGLEKGIRRWRSNDLDTLPVRDSAMNSQTVASSVMPHVSKSASNLECLATLAKSESNWFSSILVSFFSSFTHCNVSLVRRVISFDTDGSSDRGVAQYGRPGIGIAMAILLAAS</sequence>
<dbReference type="Proteomes" id="UP000078540">
    <property type="component" value="Unassembled WGS sequence"/>
</dbReference>
<evidence type="ECO:0000313" key="1">
    <source>
        <dbReference type="EMBL" id="KYM92161.1"/>
    </source>
</evidence>
<keyword evidence="2" id="KW-1185">Reference proteome</keyword>
<protein>
    <submittedName>
        <fullName evidence="1">Uncharacterized protein</fullName>
    </submittedName>
</protein>
<organism evidence="1 2">
    <name type="scientific">Atta colombica</name>
    <dbReference type="NCBI Taxonomy" id="520822"/>
    <lineage>
        <taxon>Eukaryota</taxon>
        <taxon>Metazoa</taxon>
        <taxon>Ecdysozoa</taxon>
        <taxon>Arthropoda</taxon>
        <taxon>Hexapoda</taxon>
        <taxon>Insecta</taxon>
        <taxon>Pterygota</taxon>
        <taxon>Neoptera</taxon>
        <taxon>Endopterygota</taxon>
        <taxon>Hymenoptera</taxon>
        <taxon>Apocrita</taxon>
        <taxon>Aculeata</taxon>
        <taxon>Formicoidea</taxon>
        <taxon>Formicidae</taxon>
        <taxon>Myrmicinae</taxon>
        <taxon>Atta</taxon>
    </lineage>
</organism>
<dbReference type="AlphaFoldDB" id="A0A195BW21"/>
<dbReference type="EMBL" id="KQ976403">
    <property type="protein sequence ID" value="KYM92161.1"/>
    <property type="molecule type" value="Genomic_DNA"/>
</dbReference>
<evidence type="ECO:0000313" key="2">
    <source>
        <dbReference type="Proteomes" id="UP000078540"/>
    </source>
</evidence>
<proteinExistence type="predicted"/>
<accession>A0A195BW21</accession>